<dbReference type="SMART" id="SM00700">
    <property type="entry name" value="JHBP"/>
    <property type="match status" value="1"/>
</dbReference>
<keyword evidence="1" id="KW-0732">Signal</keyword>
<dbReference type="Proteomes" id="UP000837857">
    <property type="component" value="Chromosome 17"/>
</dbReference>
<dbReference type="InterPro" id="IPR038606">
    <property type="entry name" value="To_sf"/>
</dbReference>
<evidence type="ECO:0000313" key="3">
    <source>
        <dbReference type="Proteomes" id="UP000837857"/>
    </source>
</evidence>
<feature type="chain" id="PRO_5045433305" description="Juvenile hormone binding protein" evidence="1">
    <location>
        <begin position="19"/>
        <end position="243"/>
    </location>
</feature>
<feature type="non-terminal residue" evidence="2">
    <location>
        <position position="1"/>
    </location>
</feature>
<name>A0ABN8I3F6_9NEOP</name>
<evidence type="ECO:0000313" key="2">
    <source>
        <dbReference type="EMBL" id="CAH2047060.1"/>
    </source>
</evidence>
<dbReference type="EMBL" id="OW152829">
    <property type="protein sequence ID" value="CAH2047060.1"/>
    <property type="molecule type" value="Genomic_DNA"/>
</dbReference>
<keyword evidence="3" id="KW-1185">Reference proteome</keyword>
<dbReference type="PANTHER" id="PTHR11008:SF41">
    <property type="entry name" value="RE70318P"/>
    <property type="match status" value="1"/>
</dbReference>
<protein>
    <recommendedName>
        <fullName evidence="4">Juvenile hormone binding protein</fullName>
    </recommendedName>
</protein>
<gene>
    <name evidence="2" type="ORF">IPOD504_LOCUS5611</name>
</gene>
<evidence type="ECO:0000256" key="1">
    <source>
        <dbReference type="SAM" id="SignalP"/>
    </source>
</evidence>
<dbReference type="InterPro" id="IPR010562">
    <property type="entry name" value="Haemolymph_juvenile_hormone-bd"/>
</dbReference>
<dbReference type="Gene3D" id="3.15.10.30">
    <property type="entry name" value="Haemolymph juvenile hormone binding protein"/>
    <property type="match status" value="1"/>
</dbReference>
<evidence type="ECO:0008006" key="4">
    <source>
        <dbReference type="Google" id="ProtNLM"/>
    </source>
</evidence>
<feature type="signal peptide" evidence="1">
    <location>
        <begin position="1"/>
        <end position="18"/>
    </location>
</feature>
<dbReference type="PANTHER" id="PTHR11008">
    <property type="entry name" value="PROTEIN TAKEOUT-LIKE PROTEIN"/>
    <property type="match status" value="1"/>
</dbReference>
<sequence>MRTYEVLLLLVLAASALSDGESLLRSCKIKDIECLSKSTEQFLEKTCRGIPETDIKAIDPLVIPNLDQALSEDGAILLHFKNLNITGLKNQKISDFQMDKATKSVILKLNVDLNIVADLTIEETKTSKYFNGVYTAKSTTLATANYNYDLKTNENGVRHFEVLPETITCKLIGKPEIAFSDDLIQELRKGGNVNEWQQKFENKQAELDEKTICKIVEKAYVTVVHNIRAAAKMLPAEDFFQDI</sequence>
<proteinExistence type="predicted"/>
<organism evidence="2 3">
    <name type="scientific">Iphiclides podalirius</name>
    <name type="common">scarce swallowtail</name>
    <dbReference type="NCBI Taxonomy" id="110791"/>
    <lineage>
        <taxon>Eukaryota</taxon>
        <taxon>Metazoa</taxon>
        <taxon>Ecdysozoa</taxon>
        <taxon>Arthropoda</taxon>
        <taxon>Hexapoda</taxon>
        <taxon>Insecta</taxon>
        <taxon>Pterygota</taxon>
        <taxon>Neoptera</taxon>
        <taxon>Endopterygota</taxon>
        <taxon>Lepidoptera</taxon>
        <taxon>Glossata</taxon>
        <taxon>Ditrysia</taxon>
        <taxon>Papilionoidea</taxon>
        <taxon>Papilionidae</taxon>
        <taxon>Papilioninae</taxon>
        <taxon>Iphiclides</taxon>
    </lineage>
</organism>
<reference evidence="2" key="1">
    <citation type="submission" date="2022-03" db="EMBL/GenBank/DDBJ databases">
        <authorList>
            <person name="Martin H S."/>
        </authorList>
    </citation>
    <scope>NUCLEOTIDE SEQUENCE</scope>
</reference>
<accession>A0ABN8I3F6</accession>
<dbReference type="Pfam" id="PF06585">
    <property type="entry name" value="JHBP"/>
    <property type="match status" value="1"/>
</dbReference>